<dbReference type="Proteomes" id="UP000183530">
    <property type="component" value="Chromosome"/>
</dbReference>
<sequence length="178" mass="19044">MNHSEQPSSPENRLAELNDEAIADLDKVMGTALGVAREQLESAGAFLPFGIALEKPGISAAENSGQDDDAATVGELRLLAVQPTEDPENPDADLDADAMMDDLVALMREQEDLYLAVALISDVTLLEEDRDAIHVNAEHRDGGAVGAVSAYTAPAEADAEWVFDEPQVDSAERLVWTD</sequence>
<dbReference type="AlphaFoldDB" id="A0A1L2ZNH4"/>
<dbReference type="EMBL" id="CP018135">
    <property type="protein sequence ID" value="APF40686.1"/>
    <property type="molecule type" value="Genomic_DNA"/>
</dbReference>
<dbReference type="STRING" id="556325.BHE16_06290"/>
<dbReference type="RefSeq" id="WP_071894167.1">
    <property type="nucleotide sequence ID" value="NZ_CP018135.1"/>
</dbReference>
<protein>
    <submittedName>
        <fullName evidence="1">Uncharacterized protein</fullName>
    </submittedName>
</protein>
<organism evidence="1 2">
    <name type="scientific">Neomicrococcus aestuarii</name>
    <dbReference type="NCBI Taxonomy" id="556325"/>
    <lineage>
        <taxon>Bacteria</taxon>
        <taxon>Bacillati</taxon>
        <taxon>Actinomycetota</taxon>
        <taxon>Actinomycetes</taxon>
        <taxon>Micrococcales</taxon>
        <taxon>Micrococcaceae</taxon>
        <taxon>Neomicrococcus</taxon>
    </lineage>
</organism>
<keyword evidence="2" id="KW-1185">Reference proteome</keyword>
<evidence type="ECO:0000313" key="2">
    <source>
        <dbReference type="Proteomes" id="UP000183530"/>
    </source>
</evidence>
<proteinExistence type="predicted"/>
<accession>A0A1L2ZNH4</accession>
<name>A0A1L2ZNH4_9MICC</name>
<reference evidence="1 2" key="1">
    <citation type="submission" date="2016-11" db="EMBL/GenBank/DDBJ databases">
        <title>Genome sequencing of Zhihengliuella aestuarii B18 antagonistic to Plasmodiophora brassicae.</title>
        <authorList>
            <person name="Luo Y."/>
        </authorList>
    </citation>
    <scope>NUCLEOTIDE SEQUENCE [LARGE SCALE GENOMIC DNA]</scope>
    <source>
        <strain evidence="1 2">B18</strain>
    </source>
</reference>
<evidence type="ECO:0000313" key="1">
    <source>
        <dbReference type="EMBL" id="APF40686.1"/>
    </source>
</evidence>
<gene>
    <name evidence="1" type="ORF">BHE16_06290</name>
</gene>
<dbReference type="KEGG" id="nae:BHE16_06290"/>